<evidence type="ECO:0000256" key="1">
    <source>
        <dbReference type="SAM" id="Phobius"/>
    </source>
</evidence>
<dbReference type="KEGG" id="tbv:H9L17_09310"/>
<dbReference type="AlphaFoldDB" id="A0A7G9QQ05"/>
<keyword evidence="1" id="KW-1133">Transmembrane helix</keyword>
<dbReference type="Proteomes" id="UP000515977">
    <property type="component" value="Chromosome"/>
</dbReference>
<evidence type="ECO:0000313" key="3">
    <source>
        <dbReference type="Proteomes" id="UP000515977"/>
    </source>
</evidence>
<keyword evidence="1" id="KW-0812">Transmembrane</keyword>
<proteinExistence type="predicted"/>
<feature type="transmembrane region" description="Helical" evidence="1">
    <location>
        <begin position="6"/>
        <end position="27"/>
    </location>
</feature>
<evidence type="ECO:0000313" key="2">
    <source>
        <dbReference type="EMBL" id="QNN45430.1"/>
    </source>
</evidence>
<organism evidence="2 3">
    <name type="scientific">Thermomonas brevis</name>
    <dbReference type="NCBI Taxonomy" id="215691"/>
    <lineage>
        <taxon>Bacteria</taxon>
        <taxon>Pseudomonadati</taxon>
        <taxon>Pseudomonadota</taxon>
        <taxon>Gammaproteobacteria</taxon>
        <taxon>Lysobacterales</taxon>
        <taxon>Lysobacteraceae</taxon>
        <taxon>Thermomonas</taxon>
    </lineage>
</organism>
<name>A0A7G9QQ05_9GAMM</name>
<dbReference type="EMBL" id="CP060711">
    <property type="protein sequence ID" value="QNN45430.1"/>
    <property type="molecule type" value="Genomic_DNA"/>
</dbReference>
<sequence length="249" mass="28348">MSERNRYWLSALLLLVLAIVALVCLLVRQQEGKAKSERLGMIADVNVPERNEKFSLGVERPSASVKEEDGLEEYVCAIRKELCLDDPISAATEAEARWLKQFGYPSHRRLEQLEAMSLSELEALAHKGDLSARVVLGRKRIEMKDHIAGRSDLMGALLDGSTYAAIEMARSNTPDIPSSSLSEARSYYRVAYLLGDWKAPREAYISQQKYGGFDSWEMVRSDERAMELYRNILKYRGENHIPLRVWPRP</sequence>
<reference evidence="2 3" key="1">
    <citation type="submission" date="2020-08" db="EMBL/GenBank/DDBJ databases">
        <title>Genome sequence of Thermomonas brevis KACC 16975T.</title>
        <authorList>
            <person name="Hyun D.-W."/>
            <person name="Bae J.-W."/>
        </authorList>
    </citation>
    <scope>NUCLEOTIDE SEQUENCE [LARGE SCALE GENOMIC DNA]</scope>
    <source>
        <strain evidence="2 3">KACC 16975</strain>
    </source>
</reference>
<keyword evidence="1" id="KW-0472">Membrane</keyword>
<dbReference type="RefSeq" id="WP_187569196.1">
    <property type="nucleotide sequence ID" value="NZ_CP060711.1"/>
</dbReference>
<gene>
    <name evidence="2" type="ORF">H9L17_09310</name>
</gene>
<keyword evidence="3" id="KW-1185">Reference proteome</keyword>
<protein>
    <submittedName>
        <fullName evidence="2">Uncharacterized protein</fullName>
    </submittedName>
</protein>
<accession>A0A7G9QQ05</accession>